<dbReference type="InterPro" id="IPR038770">
    <property type="entry name" value="Na+/solute_symporter_sf"/>
</dbReference>
<feature type="transmembrane region" description="Helical" evidence="8">
    <location>
        <begin position="123"/>
        <end position="145"/>
    </location>
</feature>
<dbReference type="PANTHER" id="PTHR36838">
    <property type="entry name" value="AUXIN EFFLUX CARRIER FAMILY PROTEIN"/>
    <property type="match status" value="1"/>
</dbReference>
<comment type="subcellular location">
    <subcellularLocation>
        <location evidence="1">Cell membrane</location>
        <topology evidence="1">Multi-pass membrane protein</topology>
    </subcellularLocation>
</comment>
<organism evidence="9 10">
    <name type="scientific">Ruegeria marina</name>
    <dbReference type="NCBI Taxonomy" id="639004"/>
    <lineage>
        <taxon>Bacteria</taxon>
        <taxon>Pseudomonadati</taxon>
        <taxon>Pseudomonadota</taxon>
        <taxon>Alphaproteobacteria</taxon>
        <taxon>Rhodobacterales</taxon>
        <taxon>Roseobacteraceae</taxon>
        <taxon>Ruegeria</taxon>
    </lineage>
</organism>
<evidence type="ECO:0000256" key="7">
    <source>
        <dbReference type="ARBA" id="ARBA00023136"/>
    </source>
</evidence>
<dbReference type="Proteomes" id="UP000199628">
    <property type="component" value="Unassembled WGS sequence"/>
</dbReference>
<dbReference type="EMBL" id="FMZV01000009">
    <property type="protein sequence ID" value="SDD69180.1"/>
    <property type="molecule type" value="Genomic_DNA"/>
</dbReference>
<dbReference type="GO" id="GO:0055085">
    <property type="term" value="P:transmembrane transport"/>
    <property type="evidence" value="ECO:0007669"/>
    <property type="project" value="InterPro"/>
</dbReference>
<dbReference type="AlphaFoldDB" id="A0A1G6WTB9"/>
<feature type="transmembrane region" description="Helical" evidence="8">
    <location>
        <begin position="216"/>
        <end position="234"/>
    </location>
</feature>
<sequence length="302" mass="31958">MITTILMGLVPSFLMVGLGGAVRDRLASAAWQGLDKLNFEILFPALLFFAACNRPIAIEDVIRLGPAVWAVLGLALILGYLGRRLGPERFLDFAGAWQTCWRFNTAMAFVAMPTLHLADVGQMAVAIGMAVPVANLLAVSALSRGGNLTLRATVRKVALNPFLLASVAGVGVGLSGYKIPDPILAPAQMLAQAAIPIALLSIGATMDWRALTRMDLFNGYFCTVRLVLTPAVVWLTCRLLEAETGLAAVVILFAALPTASAAHVLASGFGADRKLVATLIAQSTLLSAVSLPLWIYLISVSF</sequence>
<evidence type="ECO:0000256" key="6">
    <source>
        <dbReference type="ARBA" id="ARBA00022989"/>
    </source>
</evidence>
<name>A0A1G6WTB9_9RHOB</name>
<keyword evidence="7 8" id="KW-0472">Membrane</keyword>
<keyword evidence="3" id="KW-0813">Transport</keyword>
<comment type="similarity">
    <text evidence="2">Belongs to the auxin efflux carrier (TC 2.A.69) family.</text>
</comment>
<dbReference type="InterPro" id="IPR004776">
    <property type="entry name" value="Mem_transp_PIN-like"/>
</dbReference>
<evidence type="ECO:0000313" key="9">
    <source>
        <dbReference type="EMBL" id="SDD69180.1"/>
    </source>
</evidence>
<protein>
    <submittedName>
        <fullName evidence="9">Uncharacterized protein</fullName>
    </submittedName>
</protein>
<dbReference type="GO" id="GO:0005886">
    <property type="term" value="C:plasma membrane"/>
    <property type="evidence" value="ECO:0007669"/>
    <property type="project" value="UniProtKB-SubCell"/>
</dbReference>
<dbReference type="STRING" id="639004.SAMN04488239_109161"/>
<dbReference type="PANTHER" id="PTHR36838:SF4">
    <property type="entry name" value="AUXIN EFFLUX CARRIER FAMILY PROTEIN"/>
    <property type="match status" value="1"/>
</dbReference>
<feature type="transmembrane region" description="Helical" evidence="8">
    <location>
        <begin position="37"/>
        <end position="57"/>
    </location>
</feature>
<evidence type="ECO:0000256" key="3">
    <source>
        <dbReference type="ARBA" id="ARBA00022448"/>
    </source>
</evidence>
<keyword evidence="6 8" id="KW-1133">Transmembrane helix</keyword>
<dbReference type="RefSeq" id="WP_093032734.1">
    <property type="nucleotide sequence ID" value="NZ_FMZV01000009.1"/>
</dbReference>
<keyword evidence="5 8" id="KW-0812">Transmembrane</keyword>
<evidence type="ECO:0000256" key="1">
    <source>
        <dbReference type="ARBA" id="ARBA00004651"/>
    </source>
</evidence>
<dbReference type="Pfam" id="PF03547">
    <property type="entry name" value="Mem_trans"/>
    <property type="match status" value="1"/>
</dbReference>
<feature type="transmembrane region" description="Helical" evidence="8">
    <location>
        <begin position="64"/>
        <end position="82"/>
    </location>
</feature>
<evidence type="ECO:0000256" key="2">
    <source>
        <dbReference type="ARBA" id="ARBA00010145"/>
    </source>
</evidence>
<proteinExistence type="inferred from homology"/>
<keyword evidence="10" id="KW-1185">Reference proteome</keyword>
<dbReference type="OrthoDB" id="9805563at2"/>
<accession>A0A1G6WTB9</accession>
<feature type="transmembrane region" description="Helical" evidence="8">
    <location>
        <begin position="183"/>
        <end position="204"/>
    </location>
</feature>
<evidence type="ECO:0000313" key="10">
    <source>
        <dbReference type="Proteomes" id="UP000199628"/>
    </source>
</evidence>
<dbReference type="Gene3D" id="1.20.1530.20">
    <property type="match status" value="1"/>
</dbReference>
<gene>
    <name evidence="9" type="ORF">SAMN04488239_109161</name>
</gene>
<evidence type="ECO:0000256" key="4">
    <source>
        <dbReference type="ARBA" id="ARBA00022475"/>
    </source>
</evidence>
<feature type="transmembrane region" description="Helical" evidence="8">
    <location>
        <begin position="275"/>
        <end position="297"/>
    </location>
</feature>
<keyword evidence="4" id="KW-1003">Cell membrane</keyword>
<evidence type="ECO:0000256" key="8">
    <source>
        <dbReference type="SAM" id="Phobius"/>
    </source>
</evidence>
<feature type="transmembrane region" description="Helical" evidence="8">
    <location>
        <begin position="157"/>
        <end position="177"/>
    </location>
</feature>
<feature type="transmembrane region" description="Helical" evidence="8">
    <location>
        <begin position="246"/>
        <end position="266"/>
    </location>
</feature>
<evidence type="ECO:0000256" key="5">
    <source>
        <dbReference type="ARBA" id="ARBA00022692"/>
    </source>
</evidence>
<reference evidence="10" key="1">
    <citation type="submission" date="2016-10" db="EMBL/GenBank/DDBJ databases">
        <authorList>
            <person name="Varghese N."/>
            <person name="Submissions S."/>
        </authorList>
    </citation>
    <scope>NUCLEOTIDE SEQUENCE [LARGE SCALE GENOMIC DNA]</scope>
    <source>
        <strain evidence="10">CGMCC 1.9108</strain>
    </source>
</reference>